<gene>
    <name evidence="2" type="ORF">J2Z42_000888</name>
</gene>
<name>A0ABS4KQ95_9CLOT</name>
<comment type="caution">
    <text evidence="2">The sequence shown here is derived from an EMBL/GenBank/DDBJ whole genome shotgun (WGS) entry which is preliminary data.</text>
</comment>
<proteinExistence type="predicted"/>
<feature type="chain" id="PRO_5047172548" evidence="1">
    <location>
        <begin position="32"/>
        <end position="443"/>
    </location>
</feature>
<sequence>MIRRKKIFSKIILGIFLASSLNFVQSQKVFADDTSTRLGGSDRYETSIKVSQNGWTTSDYVILASGTGYADALCAAPVAKKHDAPILLTDGETLSQDVKDEIVRLKARYVIEMGGTASISNSVEDELKSMNLEVERLGGQDRYETSVAAAKEVGIPHKIIITSGLGYADALSIAPIAANSSMPILLTSSDAELPQSVKSYIDDNKAYISESYVIGGTGVIPDSAIKDLPTLLRISGSDRYKTNVNVMSYFKSSMAFNDLYIVRGDGPNGNEFADALSVSSLAAKNFSPVVLTCDSLNPKTENFIRTNIKNTTKVVAVGGQASVSDDLLNYIKNVVSESSDSALKTEVEELTSISQQFKIMASSTKSEDERQLMLKIASSIDDVLNSKSVDSNFDSDFNEAEDMYNKLTDSDKNDFSNKISTEPGLFDKISDLSDKFGLSSIGS</sequence>
<keyword evidence="3" id="KW-1185">Reference proteome</keyword>
<keyword evidence="1" id="KW-0732">Signal</keyword>
<evidence type="ECO:0000313" key="3">
    <source>
        <dbReference type="Proteomes" id="UP001519307"/>
    </source>
</evidence>
<dbReference type="EMBL" id="JAGGLM010000003">
    <property type="protein sequence ID" value="MBP2032223.1"/>
    <property type="molecule type" value="Genomic_DNA"/>
</dbReference>
<dbReference type="InterPro" id="IPR007253">
    <property type="entry name" value="Cell_wall-bd_2"/>
</dbReference>
<dbReference type="PANTHER" id="PTHR30032:SF8">
    <property type="entry name" value="GERMINATION-SPECIFIC N-ACETYLMURAMOYL-L-ALANINE AMIDASE"/>
    <property type="match status" value="1"/>
</dbReference>
<evidence type="ECO:0000313" key="2">
    <source>
        <dbReference type="EMBL" id="MBP2032223.1"/>
    </source>
</evidence>
<dbReference type="RefSeq" id="WP_245331485.1">
    <property type="nucleotide sequence ID" value="NZ_JAGGLM010000003.1"/>
</dbReference>
<evidence type="ECO:0000256" key="1">
    <source>
        <dbReference type="SAM" id="SignalP"/>
    </source>
</evidence>
<reference evidence="2 3" key="1">
    <citation type="submission" date="2021-03" db="EMBL/GenBank/DDBJ databases">
        <title>Genomic Encyclopedia of Type Strains, Phase IV (KMG-IV): sequencing the most valuable type-strain genomes for metagenomic binning, comparative biology and taxonomic classification.</title>
        <authorList>
            <person name="Goeker M."/>
        </authorList>
    </citation>
    <scope>NUCLEOTIDE SEQUENCE [LARGE SCALE GENOMIC DNA]</scope>
    <source>
        <strain evidence="2 3">DSM 28783</strain>
    </source>
</reference>
<organism evidence="2 3">
    <name type="scientific">Clostridium algifaecis</name>
    <dbReference type="NCBI Taxonomy" id="1472040"/>
    <lineage>
        <taxon>Bacteria</taxon>
        <taxon>Bacillati</taxon>
        <taxon>Bacillota</taxon>
        <taxon>Clostridia</taxon>
        <taxon>Eubacteriales</taxon>
        <taxon>Clostridiaceae</taxon>
        <taxon>Clostridium</taxon>
    </lineage>
</organism>
<dbReference type="Gene3D" id="3.40.50.12090">
    <property type="match status" value="2"/>
</dbReference>
<protein>
    <submittedName>
        <fullName evidence="2">Cell wall-binding protein</fullName>
    </submittedName>
</protein>
<feature type="signal peptide" evidence="1">
    <location>
        <begin position="1"/>
        <end position="31"/>
    </location>
</feature>
<dbReference type="InterPro" id="IPR051922">
    <property type="entry name" value="Bact_Sporulation_Assoc"/>
</dbReference>
<accession>A0ABS4KQ95</accession>
<dbReference type="Pfam" id="PF04122">
    <property type="entry name" value="CW_binding_2"/>
    <property type="match status" value="3"/>
</dbReference>
<dbReference type="PANTHER" id="PTHR30032">
    <property type="entry name" value="N-ACETYLMURAMOYL-L-ALANINE AMIDASE-RELATED"/>
    <property type="match status" value="1"/>
</dbReference>
<dbReference type="Proteomes" id="UP001519307">
    <property type="component" value="Unassembled WGS sequence"/>
</dbReference>